<accession>A0A3A8G8C4</accession>
<name>A0A3A8G8C4_9GAMM</name>
<evidence type="ECO:0000313" key="2">
    <source>
        <dbReference type="Proteomes" id="UP000281084"/>
    </source>
</evidence>
<reference evidence="1 2" key="1">
    <citation type="submission" date="2018-09" db="EMBL/GenBank/DDBJ databases">
        <title>The draft genome of Acinetobacter spp. strains.</title>
        <authorList>
            <person name="Qin J."/>
            <person name="Feng Y."/>
            <person name="Zong Z."/>
        </authorList>
    </citation>
    <scope>NUCLEOTIDE SEQUENCE [LARGE SCALE GENOMIC DNA]</scope>
    <source>
        <strain evidence="1 2">WCHAc060002</strain>
    </source>
</reference>
<proteinExistence type="predicted"/>
<gene>
    <name evidence="1" type="ORF">D7V64_02105</name>
</gene>
<dbReference type="AlphaFoldDB" id="A0A3A8G8C4"/>
<dbReference type="EMBL" id="RAXZ01000002">
    <property type="protein sequence ID" value="RKG55135.1"/>
    <property type="molecule type" value="Genomic_DNA"/>
</dbReference>
<organism evidence="1 2">
    <name type="scientific">Acinetobacter cumulans</name>
    <dbReference type="NCBI Taxonomy" id="2136182"/>
    <lineage>
        <taxon>Bacteria</taxon>
        <taxon>Pseudomonadati</taxon>
        <taxon>Pseudomonadota</taxon>
        <taxon>Gammaproteobacteria</taxon>
        <taxon>Moraxellales</taxon>
        <taxon>Moraxellaceae</taxon>
        <taxon>Acinetobacter</taxon>
    </lineage>
</organism>
<protein>
    <submittedName>
        <fullName evidence="1">Uncharacterized protein</fullName>
    </submittedName>
</protein>
<evidence type="ECO:0000313" key="1">
    <source>
        <dbReference type="EMBL" id="RKG55135.1"/>
    </source>
</evidence>
<comment type="caution">
    <text evidence="1">The sequence shown here is derived from an EMBL/GenBank/DDBJ whole genome shotgun (WGS) entry which is preliminary data.</text>
</comment>
<dbReference type="RefSeq" id="WP_120366692.1">
    <property type="nucleotide sequence ID" value="NZ_RAXZ01000002.1"/>
</dbReference>
<sequence length="123" mass="14250">MLNKLTALFKSSEPTAEQLFKEQHQIQYDATQGYIVAGVVLNEVLSARLNYFSNRRVSSFNDLAAVYNAGMIINEKIDLEIARQSFNTELGNTAENLQEFKQLIRLLSEYYRNFLREHNKKGR</sequence>
<dbReference type="Proteomes" id="UP000281084">
    <property type="component" value="Unassembled WGS sequence"/>
</dbReference>